<evidence type="ECO:0000313" key="1">
    <source>
        <dbReference type="EMBL" id="UOO88630.1"/>
    </source>
</evidence>
<dbReference type="NCBIfam" id="NF047841">
    <property type="entry name" value="HLGFF_fam"/>
    <property type="match status" value="1"/>
</dbReference>
<reference evidence="1 2" key="1">
    <citation type="journal article" date="2022" name="Res Sq">
        <title>Evolution of multicellular longitudinally dividing oral cavity symbionts (Neisseriaceae).</title>
        <authorList>
            <person name="Nyongesa S."/>
            <person name="Weber P."/>
            <person name="Bernet E."/>
            <person name="Pullido F."/>
            <person name="Nieckarz M."/>
            <person name="Delaby M."/>
            <person name="Nieves C."/>
            <person name="Viehboeck T."/>
            <person name="Krause N."/>
            <person name="Rivera-Millot A."/>
            <person name="Nakamura A."/>
            <person name="Vischer N."/>
            <person name="VanNieuwenhze M."/>
            <person name="Brun Y."/>
            <person name="Cava F."/>
            <person name="Bulgheresi S."/>
            <person name="Veyrier F."/>
        </authorList>
    </citation>
    <scope>NUCLEOTIDE SEQUENCE [LARGE SCALE GENOMIC DNA]</scope>
    <source>
        <strain evidence="1 2">SN4</strain>
    </source>
</reference>
<dbReference type="EMBL" id="CP091511">
    <property type="protein sequence ID" value="UOO88630.1"/>
    <property type="molecule type" value="Genomic_DNA"/>
</dbReference>
<dbReference type="RefSeq" id="WP_058357682.1">
    <property type="nucleotide sequence ID" value="NZ_CABKVG010000010.1"/>
</dbReference>
<accession>A0ABY4DYM8</accession>
<name>A0ABY4DYM8_9NEIS</name>
<keyword evidence="2" id="KW-1185">Reference proteome</keyword>
<organism evidence="1 2">
    <name type="scientific">Vitreoscilla massiliensis</name>
    <dbReference type="NCBI Taxonomy" id="1689272"/>
    <lineage>
        <taxon>Bacteria</taxon>
        <taxon>Pseudomonadati</taxon>
        <taxon>Pseudomonadota</taxon>
        <taxon>Betaproteobacteria</taxon>
        <taxon>Neisseriales</taxon>
        <taxon>Neisseriaceae</taxon>
        <taxon>Vitreoscilla</taxon>
    </lineage>
</organism>
<proteinExistence type="predicted"/>
<protein>
    <submittedName>
        <fullName evidence="1">Uncharacterized protein</fullName>
    </submittedName>
</protein>
<sequence length="107" mass="11933">MDTHYYSVSLASGEHLGFLVTVLDGEDGAHASGQAVIKLQPSDNTWLKRPESLSLQALSAYQPLHWQHEHDGIVLQDGDANLLTRMNDGYFKWQGFVYVVNDISSVM</sequence>
<dbReference type="Proteomes" id="UP000832011">
    <property type="component" value="Chromosome"/>
</dbReference>
<evidence type="ECO:0000313" key="2">
    <source>
        <dbReference type="Proteomes" id="UP000832011"/>
    </source>
</evidence>
<gene>
    <name evidence="1" type="ORF">LVJ82_14325</name>
</gene>
<dbReference type="InterPro" id="IPR058172">
    <property type="entry name" value="HLGFF_Neisseriales"/>
</dbReference>